<evidence type="ECO:0000313" key="3">
    <source>
        <dbReference type="Proteomes" id="UP000015101"/>
    </source>
</evidence>
<name>T1FGL4_HELRO</name>
<dbReference type="EMBL" id="AMQM01007457">
    <property type="status" value="NOT_ANNOTATED_CDS"/>
    <property type="molecule type" value="Genomic_DNA"/>
</dbReference>
<reference evidence="3" key="1">
    <citation type="submission" date="2012-12" db="EMBL/GenBank/DDBJ databases">
        <authorList>
            <person name="Hellsten U."/>
            <person name="Grimwood J."/>
            <person name="Chapman J.A."/>
            <person name="Shapiro H."/>
            <person name="Aerts A."/>
            <person name="Otillar R.P."/>
            <person name="Terry A.Y."/>
            <person name="Boore J.L."/>
            <person name="Simakov O."/>
            <person name="Marletaz F."/>
            <person name="Cho S.-J."/>
            <person name="Edsinger-Gonzales E."/>
            <person name="Havlak P."/>
            <person name="Kuo D.-H."/>
            <person name="Larsson T."/>
            <person name="Lv J."/>
            <person name="Arendt D."/>
            <person name="Savage R."/>
            <person name="Osoegawa K."/>
            <person name="de Jong P."/>
            <person name="Lindberg D.R."/>
            <person name="Seaver E.C."/>
            <person name="Weisblat D.A."/>
            <person name="Putnam N.H."/>
            <person name="Grigoriev I.V."/>
            <person name="Rokhsar D.S."/>
        </authorList>
    </citation>
    <scope>NUCLEOTIDE SEQUENCE</scope>
</reference>
<dbReference type="EMBL" id="KB097620">
    <property type="protein sequence ID" value="ESN93334.1"/>
    <property type="molecule type" value="Genomic_DNA"/>
</dbReference>
<reference evidence="2" key="3">
    <citation type="submission" date="2015-06" db="UniProtKB">
        <authorList>
            <consortium name="EnsemblMetazoa"/>
        </authorList>
    </citation>
    <scope>IDENTIFICATION</scope>
</reference>
<organism evidence="2 3">
    <name type="scientific">Helobdella robusta</name>
    <name type="common">Californian leech</name>
    <dbReference type="NCBI Taxonomy" id="6412"/>
    <lineage>
        <taxon>Eukaryota</taxon>
        <taxon>Metazoa</taxon>
        <taxon>Spiralia</taxon>
        <taxon>Lophotrochozoa</taxon>
        <taxon>Annelida</taxon>
        <taxon>Clitellata</taxon>
        <taxon>Hirudinea</taxon>
        <taxon>Rhynchobdellida</taxon>
        <taxon>Glossiphoniidae</taxon>
        <taxon>Helobdella</taxon>
    </lineage>
</organism>
<evidence type="ECO:0000313" key="1">
    <source>
        <dbReference type="EMBL" id="ESN93334.1"/>
    </source>
</evidence>
<dbReference type="AlphaFoldDB" id="T1FGL4"/>
<dbReference type="EnsemblMetazoa" id="HelroT181080">
    <property type="protein sequence ID" value="HelroP181080"/>
    <property type="gene ID" value="HelroG181080"/>
</dbReference>
<keyword evidence="3" id="KW-1185">Reference proteome</keyword>
<accession>T1FGL4</accession>
<dbReference type="RefSeq" id="XP_009028604.1">
    <property type="nucleotide sequence ID" value="XM_009030356.1"/>
</dbReference>
<dbReference type="HOGENOM" id="CLU_1210951_0_0_1"/>
<gene>
    <name evidence="2" type="primary">20207963</name>
    <name evidence="1" type="ORF">HELRODRAFT_181080</name>
</gene>
<dbReference type="Proteomes" id="UP000015101">
    <property type="component" value="Unassembled WGS sequence"/>
</dbReference>
<protein>
    <submittedName>
        <fullName evidence="1 2">Uncharacterized protein</fullName>
    </submittedName>
</protein>
<evidence type="ECO:0000313" key="2">
    <source>
        <dbReference type="EnsemblMetazoa" id="HelroP181080"/>
    </source>
</evidence>
<proteinExistence type="predicted"/>
<dbReference type="InParanoid" id="T1FGL4"/>
<sequence>MNKNILKKDLREVCSKFFGKSFEIGPHDHSDNAPILTNISRYIATNSAPPYSACPPNNSGFDFQQTKEEEIVVFILWCVDAREKSSILKFNVIIGTRCACNQKIKELQANADYKVHDVVTSISLKELHAADSTGMKFLSVRMIKIKYKIFKKETSTKSLKKFEINVPYVGCLQDSPLHVQPSLELQIPVSLLEFSSFSCRIELWLRNFQMCVIPMRFFLKPVAQESSTQ</sequence>
<dbReference type="CTD" id="20207963"/>
<reference evidence="1 3" key="2">
    <citation type="journal article" date="2013" name="Nature">
        <title>Insights into bilaterian evolution from three spiralian genomes.</title>
        <authorList>
            <person name="Simakov O."/>
            <person name="Marletaz F."/>
            <person name="Cho S.J."/>
            <person name="Edsinger-Gonzales E."/>
            <person name="Havlak P."/>
            <person name="Hellsten U."/>
            <person name="Kuo D.H."/>
            <person name="Larsson T."/>
            <person name="Lv J."/>
            <person name="Arendt D."/>
            <person name="Savage R."/>
            <person name="Osoegawa K."/>
            <person name="de Jong P."/>
            <person name="Grimwood J."/>
            <person name="Chapman J.A."/>
            <person name="Shapiro H."/>
            <person name="Aerts A."/>
            <person name="Otillar R.P."/>
            <person name="Terry A.Y."/>
            <person name="Boore J.L."/>
            <person name="Grigoriev I.V."/>
            <person name="Lindberg D.R."/>
            <person name="Seaver E.C."/>
            <person name="Weisblat D.A."/>
            <person name="Putnam N.H."/>
            <person name="Rokhsar D.S."/>
        </authorList>
    </citation>
    <scope>NUCLEOTIDE SEQUENCE</scope>
</reference>
<dbReference type="GeneID" id="20207963"/>
<dbReference type="KEGG" id="hro:HELRODRAFT_181080"/>